<dbReference type="PANTHER" id="PTHR30524">
    <property type="entry name" value="MANNITOL-1-PHOSPHATE 5-DEHYDROGENASE"/>
    <property type="match status" value="1"/>
</dbReference>
<feature type="domain" description="Mannitol dehydrogenase N-terminal" evidence="3">
    <location>
        <begin position="19"/>
        <end position="254"/>
    </location>
</feature>
<dbReference type="NCBIfam" id="NF002969">
    <property type="entry name" value="PRK03643.1"/>
    <property type="match status" value="1"/>
</dbReference>
<dbReference type="AlphaFoldDB" id="A0A4P7VPR9"/>
<evidence type="ECO:0000259" key="4">
    <source>
        <dbReference type="Pfam" id="PF08125"/>
    </source>
</evidence>
<dbReference type="GO" id="GO:0008926">
    <property type="term" value="F:mannitol-1-phosphate 5-dehydrogenase activity"/>
    <property type="evidence" value="ECO:0007669"/>
    <property type="project" value="TreeGrafter"/>
</dbReference>
<dbReference type="Pfam" id="PF01232">
    <property type="entry name" value="Mannitol_dh"/>
    <property type="match status" value="1"/>
</dbReference>
<dbReference type="InterPro" id="IPR013328">
    <property type="entry name" value="6PGD_dom2"/>
</dbReference>
<keyword evidence="6" id="KW-1185">Reference proteome</keyword>
<dbReference type="Gene3D" id="3.40.50.720">
    <property type="entry name" value="NAD(P)-binding Rossmann-like Domain"/>
    <property type="match status" value="1"/>
</dbReference>
<dbReference type="KEGG" id="mgod:E7746_04885"/>
<name>A0A4P7VPR9_9BACT</name>
<gene>
    <name evidence="5" type="ORF">E7746_04885</name>
</gene>
<dbReference type="Proteomes" id="UP000297031">
    <property type="component" value="Chromosome"/>
</dbReference>
<feature type="domain" description="Mannitol dehydrogenase C-terminal" evidence="4">
    <location>
        <begin position="278"/>
        <end position="390"/>
    </location>
</feature>
<evidence type="ECO:0000256" key="2">
    <source>
        <dbReference type="ARBA" id="ARBA00023027"/>
    </source>
</evidence>
<dbReference type="InterPro" id="IPR013118">
    <property type="entry name" value="Mannitol_DH_C"/>
</dbReference>
<keyword evidence="2" id="KW-0520">NAD</keyword>
<dbReference type="InterPro" id="IPR036291">
    <property type="entry name" value="NAD(P)-bd_dom_sf"/>
</dbReference>
<dbReference type="GO" id="GO:0005829">
    <property type="term" value="C:cytosol"/>
    <property type="evidence" value="ECO:0007669"/>
    <property type="project" value="TreeGrafter"/>
</dbReference>
<dbReference type="EC" id="1.1.1.58" evidence="5"/>
<reference evidence="5 6" key="1">
    <citation type="submission" date="2019-02" db="EMBL/GenBank/DDBJ databases">
        <title>Isolation and identification of novel species under the genus Muribaculum.</title>
        <authorList>
            <person name="Miyake S."/>
            <person name="Ding Y."/>
            <person name="Low A."/>
            <person name="Soh M."/>
            <person name="Seedorf H."/>
        </authorList>
    </citation>
    <scope>NUCLEOTIDE SEQUENCE [LARGE SCALE GENOMIC DNA]</scope>
    <source>
        <strain evidence="5 6">TLL-A4</strain>
    </source>
</reference>
<dbReference type="RefSeq" id="WP_136410036.1">
    <property type="nucleotide sequence ID" value="NZ_CP039393.1"/>
</dbReference>
<dbReference type="SUPFAM" id="SSF51735">
    <property type="entry name" value="NAD(P)-binding Rossmann-fold domains"/>
    <property type="match status" value="1"/>
</dbReference>
<dbReference type="EMBL" id="CP039393">
    <property type="protein sequence ID" value="QCD35269.1"/>
    <property type="molecule type" value="Genomic_DNA"/>
</dbReference>
<sequence>MNLRPLNRETVATTTHPVRILQFGEGNFLRAFVDWMIDIANEKGVTDSDIAIVTPRFRITPALETLHKQDGLYHVYLEGVKDGKPGKESRLVTSIADAFSPAADMERYESYITSPDLRFVISNTTEAGIRYEPEEMSGDNQSTFPGKVTKMLHKRFIRFNGAHDKGLIFLCCELIEDNGSTLRDFVLRHAAEGGLGNDFIDWVKNSCIFCDTLVDRIVSGFPHDTIDELKEELGYDDNQIVKGELYHIWAIGGEGYLTAQRELPLDKAGLNVEFMPSIKKFRDKKVRILNGSHTGMVPVALQLGCETVMNAFDNRDVNEFINTMVEREVLPMIDEERETLERFSAGILERFYNPYIKHQLKSIALNSLSKWEARNYPTAKDYYSRNGKRADFELFTFAALLSLYGPGSGFNAQDTQEHLELINQVWNDNDYRSTVASIVNSNIFTENFEEHIPGFIDDTARYLSEIRRNGMSVALKQFIEAHKNG</sequence>
<evidence type="ECO:0000259" key="3">
    <source>
        <dbReference type="Pfam" id="PF01232"/>
    </source>
</evidence>
<dbReference type="SUPFAM" id="SSF48179">
    <property type="entry name" value="6-phosphogluconate dehydrogenase C-terminal domain-like"/>
    <property type="match status" value="1"/>
</dbReference>
<dbReference type="InterPro" id="IPR008927">
    <property type="entry name" value="6-PGluconate_DH-like_C_sf"/>
</dbReference>
<evidence type="ECO:0000256" key="1">
    <source>
        <dbReference type="ARBA" id="ARBA00023002"/>
    </source>
</evidence>
<dbReference type="InterPro" id="IPR013131">
    <property type="entry name" value="Mannitol_DH_N"/>
</dbReference>
<dbReference type="Gene3D" id="1.10.1040.10">
    <property type="entry name" value="N-(1-d-carboxylethyl)-l-norvaline Dehydrogenase, domain 2"/>
    <property type="match status" value="1"/>
</dbReference>
<protein>
    <submittedName>
        <fullName evidence="5">Tagaturonate reductase</fullName>
        <ecNumber evidence="5">1.1.1.58</ecNumber>
    </submittedName>
</protein>
<dbReference type="OrthoDB" id="9768714at2"/>
<organism evidence="5 6">
    <name type="scientific">Muribaculum gordoncarteri</name>
    <dbReference type="NCBI Taxonomy" id="2530390"/>
    <lineage>
        <taxon>Bacteria</taxon>
        <taxon>Pseudomonadati</taxon>
        <taxon>Bacteroidota</taxon>
        <taxon>Bacteroidia</taxon>
        <taxon>Bacteroidales</taxon>
        <taxon>Muribaculaceae</taxon>
        <taxon>Muribaculum</taxon>
    </lineage>
</organism>
<accession>A0A4P7VPR9</accession>
<keyword evidence="1 5" id="KW-0560">Oxidoreductase</keyword>
<dbReference type="GO" id="GO:0019592">
    <property type="term" value="P:mannitol catabolic process"/>
    <property type="evidence" value="ECO:0007669"/>
    <property type="project" value="TreeGrafter"/>
</dbReference>
<dbReference type="Pfam" id="PF08125">
    <property type="entry name" value="Mannitol_dh_C"/>
    <property type="match status" value="1"/>
</dbReference>
<dbReference type="GO" id="GO:0009026">
    <property type="term" value="F:tagaturonate reductase activity"/>
    <property type="evidence" value="ECO:0007669"/>
    <property type="project" value="UniProtKB-EC"/>
</dbReference>
<evidence type="ECO:0000313" key="5">
    <source>
        <dbReference type="EMBL" id="QCD35269.1"/>
    </source>
</evidence>
<evidence type="ECO:0000313" key="6">
    <source>
        <dbReference type="Proteomes" id="UP000297031"/>
    </source>
</evidence>
<proteinExistence type="predicted"/>
<dbReference type="PANTHER" id="PTHR30524:SF0">
    <property type="entry name" value="ALTRONATE OXIDOREDUCTASE-RELATED"/>
    <property type="match status" value="1"/>
</dbReference>